<dbReference type="InterPro" id="IPR011009">
    <property type="entry name" value="Kinase-like_dom_sf"/>
</dbReference>
<protein>
    <recommendedName>
        <fullName evidence="1">non-specific serine/threonine protein kinase</fullName>
        <ecNumber evidence="1">2.7.11.1</ecNumber>
    </recommendedName>
</protein>
<keyword evidence="12" id="KW-1185">Reference proteome</keyword>
<evidence type="ECO:0000259" key="10">
    <source>
        <dbReference type="Pfam" id="PF01163"/>
    </source>
</evidence>
<gene>
    <name evidence="11" type="ORF">EJ03DRAFT_79526</name>
</gene>
<feature type="domain" description="RIO-type" evidence="10">
    <location>
        <begin position="195"/>
        <end position="234"/>
    </location>
</feature>
<dbReference type="EMBL" id="ML995828">
    <property type="protein sequence ID" value="KAF2770078.1"/>
    <property type="molecule type" value="Genomic_DNA"/>
</dbReference>
<evidence type="ECO:0000256" key="5">
    <source>
        <dbReference type="ARBA" id="ARBA00022777"/>
    </source>
</evidence>
<evidence type="ECO:0000256" key="1">
    <source>
        <dbReference type="ARBA" id="ARBA00012513"/>
    </source>
</evidence>
<reference evidence="11" key="1">
    <citation type="journal article" date="2020" name="Stud. Mycol.">
        <title>101 Dothideomycetes genomes: a test case for predicting lifestyles and emergence of pathogens.</title>
        <authorList>
            <person name="Haridas S."/>
            <person name="Albert R."/>
            <person name="Binder M."/>
            <person name="Bloem J."/>
            <person name="Labutti K."/>
            <person name="Salamov A."/>
            <person name="Andreopoulos B."/>
            <person name="Baker S."/>
            <person name="Barry K."/>
            <person name="Bills G."/>
            <person name="Bluhm B."/>
            <person name="Cannon C."/>
            <person name="Castanera R."/>
            <person name="Culley D."/>
            <person name="Daum C."/>
            <person name="Ezra D."/>
            <person name="Gonzalez J."/>
            <person name="Henrissat B."/>
            <person name="Kuo A."/>
            <person name="Liang C."/>
            <person name="Lipzen A."/>
            <person name="Lutzoni F."/>
            <person name="Magnuson J."/>
            <person name="Mondo S."/>
            <person name="Nolan M."/>
            <person name="Ohm R."/>
            <person name="Pangilinan J."/>
            <person name="Park H.-J."/>
            <person name="Ramirez L."/>
            <person name="Alfaro M."/>
            <person name="Sun H."/>
            <person name="Tritt A."/>
            <person name="Yoshinaga Y."/>
            <person name="Zwiers L.-H."/>
            <person name="Turgeon B."/>
            <person name="Goodwin S."/>
            <person name="Spatafora J."/>
            <person name="Crous P."/>
            <person name="Grigoriev I."/>
        </authorList>
    </citation>
    <scope>NUCLEOTIDE SEQUENCE</scope>
    <source>
        <strain evidence="11">CBS 116005</strain>
    </source>
</reference>
<dbReference type="Gene3D" id="1.10.510.10">
    <property type="entry name" value="Transferase(Phosphotransferase) domain 1"/>
    <property type="match status" value="1"/>
</dbReference>
<dbReference type="PANTHER" id="PTHR37171:SF1">
    <property type="entry name" value="SERINE_THREONINE-PROTEIN KINASE YRZF-RELATED"/>
    <property type="match status" value="1"/>
</dbReference>
<evidence type="ECO:0000256" key="9">
    <source>
        <dbReference type="SAM" id="MobiDB-lite"/>
    </source>
</evidence>
<dbReference type="AlphaFoldDB" id="A0A6G1LCD4"/>
<evidence type="ECO:0000256" key="7">
    <source>
        <dbReference type="ARBA" id="ARBA00047899"/>
    </source>
</evidence>
<comment type="catalytic activity">
    <reaction evidence="7">
        <text>L-threonyl-[protein] + ATP = O-phospho-L-threonyl-[protein] + ADP + H(+)</text>
        <dbReference type="Rhea" id="RHEA:46608"/>
        <dbReference type="Rhea" id="RHEA-COMP:11060"/>
        <dbReference type="Rhea" id="RHEA-COMP:11605"/>
        <dbReference type="ChEBI" id="CHEBI:15378"/>
        <dbReference type="ChEBI" id="CHEBI:30013"/>
        <dbReference type="ChEBI" id="CHEBI:30616"/>
        <dbReference type="ChEBI" id="CHEBI:61977"/>
        <dbReference type="ChEBI" id="CHEBI:456216"/>
        <dbReference type="EC" id="2.7.11.1"/>
    </reaction>
</comment>
<dbReference type="SUPFAM" id="SSF56112">
    <property type="entry name" value="Protein kinase-like (PK-like)"/>
    <property type="match status" value="1"/>
</dbReference>
<evidence type="ECO:0000256" key="2">
    <source>
        <dbReference type="ARBA" id="ARBA00022527"/>
    </source>
</evidence>
<organism evidence="11 12">
    <name type="scientific">Teratosphaeria nubilosa</name>
    <dbReference type="NCBI Taxonomy" id="161662"/>
    <lineage>
        <taxon>Eukaryota</taxon>
        <taxon>Fungi</taxon>
        <taxon>Dikarya</taxon>
        <taxon>Ascomycota</taxon>
        <taxon>Pezizomycotina</taxon>
        <taxon>Dothideomycetes</taxon>
        <taxon>Dothideomycetidae</taxon>
        <taxon>Mycosphaerellales</taxon>
        <taxon>Teratosphaeriaceae</taxon>
        <taxon>Teratosphaeria</taxon>
    </lineage>
</organism>
<name>A0A6G1LCD4_9PEZI</name>
<evidence type="ECO:0000256" key="8">
    <source>
        <dbReference type="ARBA" id="ARBA00048679"/>
    </source>
</evidence>
<keyword evidence="5" id="KW-0418">Kinase</keyword>
<keyword evidence="4" id="KW-0547">Nucleotide-binding</keyword>
<dbReference type="EC" id="2.7.11.1" evidence="1"/>
<comment type="catalytic activity">
    <reaction evidence="8">
        <text>L-seryl-[protein] + ATP = O-phospho-L-seryl-[protein] + ADP + H(+)</text>
        <dbReference type="Rhea" id="RHEA:17989"/>
        <dbReference type="Rhea" id="RHEA-COMP:9863"/>
        <dbReference type="Rhea" id="RHEA-COMP:11604"/>
        <dbReference type="ChEBI" id="CHEBI:15378"/>
        <dbReference type="ChEBI" id="CHEBI:29999"/>
        <dbReference type="ChEBI" id="CHEBI:30616"/>
        <dbReference type="ChEBI" id="CHEBI:83421"/>
        <dbReference type="ChEBI" id="CHEBI:456216"/>
        <dbReference type="EC" id="2.7.11.1"/>
    </reaction>
</comment>
<dbReference type="GO" id="GO:0005524">
    <property type="term" value="F:ATP binding"/>
    <property type="evidence" value="ECO:0007669"/>
    <property type="project" value="UniProtKB-KW"/>
</dbReference>
<proteinExistence type="predicted"/>
<evidence type="ECO:0000256" key="4">
    <source>
        <dbReference type="ARBA" id="ARBA00022741"/>
    </source>
</evidence>
<dbReference type="PANTHER" id="PTHR37171">
    <property type="entry name" value="SERINE/THREONINE-PROTEIN KINASE YRZF-RELATED"/>
    <property type="match status" value="1"/>
</dbReference>
<dbReference type="InterPro" id="IPR052396">
    <property type="entry name" value="Meiotic_Drive_Suppr_Kinase"/>
</dbReference>
<evidence type="ECO:0000256" key="3">
    <source>
        <dbReference type="ARBA" id="ARBA00022679"/>
    </source>
</evidence>
<dbReference type="InterPro" id="IPR018934">
    <property type="entry name" value="RIO_dom"/>
</dbReference>
<evidence type="ECO:0000313" key="11">
    <source>
        <dbReference type="EMBL" id="KAF2770078.1"/>
    </source>
</evidence>
<evidence type="ECO:0000313" key="12">
    <source>
        <dbReference type="Proteomes" id="UP000799436"/>
    </source>
</evidence>
<sequence>MEDIVLDVEASDIDCLYRIARRTSSARRVMYVTICDASIIPAEERTESGSILKNLRKLAGWTDETWHTMIASRTTTGIRTELDHTAPHALSNEILLPQVPRYDIFDVEILAWSKHRTPRARIGGQDVFMKIAPFSYQLPYLQQEVKMYQYLLGEEFPMAPELLGYVYEETADRIIGFLCEGVKGRHPLAGDLNSCINALERLHAKGVYHGDINKYNMLITPANEVVFIDFEDSAITATSEWSDTEMAGLMQAEEHGLSDCLSDQSNRGRPLDMSG</sequence>
<dbReference type="OrthoDB" id="2687876at2759"/>
<evidence type="ECO:0000256" key="6">
    <source>
        <dbReference type="ARBA" id="ARBA00022840"/>
    </source>
</evidence>
<keyword evidence="3" id="KW-0808">Transferase</keyword>
<feature type="region of interest" description="Disordered" evidence="9">
    <location>
        <begin position="256"/>
        <end position="275"/>
    </location>
</feature>
<keyword evidence="6" id="KW-0067">ATP-binding</keyword>
<keyword evidence="2" id="KW-0723">Serine/threonine-protein kinase</keyword>
<dbReference type="Pfam" id="PF01163">
    <property type="entry name" value="RIO1"/>
    <property type="match status" value="1"/>
</dbReference>
<dbReference type="GO" id="GO:0004674">
    <property type="term" value="F:protein serine/threonine kinase activity"/>
    <property type="evidence" value="ECO:0007669"/>
    <property type="project" value="UniProtKB-KW"/>
</dbReference>
<accession>A0A6G1LCD4</accession>
<dbReference type="Proteomes" id="UP000799436">
    <property type="component" value="Unassembled WGS sequence"/>
</dbReference>